<dbReference type="AlphaFoldDB" id="A0AAV7I7C8"/>
<accession>A0AAV7I7C8</accession>
<comment type="caution">
    <text evidence="1">The sequence shown here is derived from an EMBL/GenBank/DDBJ whole genome shotgun (WGS) entry which is preliminary data.</text>
</comment>
<dbReference type="Proteomes" id="UP000826195">
    <property type="component" value="Unassembled WGS sequence"/>
</dbReference>
<reference evidence="1 2" key="1">
    <citation type="journal article" date="2021" name="J. Hered.">
        <title>A chromosome-level genome assembly of the parasitoid wasp, Cotesia glomerata (Hymenoptera: Braconidae).</title>
        <authorList>
            <person name="Pinto B.J."/>
            <person name="Weis J.J."/>
            <person name="Gamble T."/>
            <person name="Ode P.J."/>
            <person name="Paul R."/>
            <person name="Zaspel J.M."/>
        </authorList>
    </citation>
    <scope>NUCLEOTIDE SEQUENCE [LARGE SCALE GENOMIC DNA]</scope>
    <source>
        <strain evidence="1">CgM1</strain>
    </source>
</reference>
<name>A0AAV7I7C8_COTGL</name>
<gene>
    <name evidence="1" type="ORF">KQX54_006138</name>
</gene>
<dbReference type="EMBL" id="JAHXZJ010002237">
    <property type="protein sequence ID" value="KAH0546046.1"/>
    <property type="molecule type" value="Genomic_DNA"/>
</dbReference>
<sequence length="152" mass="17500">MPVFDRDYQRAGAGVVDLHTERAGRGLRDALYAPKPSFLRDTCLRDTSCPLYLYGMKDKTLSILGVLNSTVVKNASVEWEKRKVGDPVDDLGYELRVNVYRDSVCRRLSWFDSRFLISSSTSRESITGYRIRFQLSYLFVSRVYQPVFLQVP</sequence>
<proteinExistence type="predicted"/>
<evidence type="ECO:0000313" key="1">
    <source>
        <dbReference type="EMBL" id="KAH0546046.1"/>
    </source>
</evidence>
<evidence type="ECO:0000313" key="2">
    <source>
        <dbReference type="Proteomes" id="UP000826195"/>
    </source>
</evidence>
<organism evidence="1 2">
    <name type="scientific">Cotesia glomerata</name>
    <name type="common">Lepidopteran parasitic wasp</name>
    <name type="synonym">Apanteles glomeratus</name>
    <dbReference type="NCBI Taxonomy" id="32391"/>
    <lineage>
        <taxon>Eukaryota</taxon>
        <taxon>Metazoa</taxon>
        <taxon>Ecdysozoa</taxon>
        <taxon>Arthropoda</taxon>
        <taxon>Hexapoda</taxon>
        <taxon>Insecta</taxon>
        <taxon>Pterygota</taxon>
        <taxon>Neoptera</taxon>
        <taxon>Endopterygota</taxon>
        <taxon>Hymenoptera</taxon>
        <taxon>Apocrita</taxon>
        <taxon>Ichneumonoidea</taxon>
        <taxon>Braconidae</taxon>
        <taxon>Microgastrinae</taxon>
        <taxon>Cotesia</taxon>
    </lineage>
</organism>
<protein>
    <submittedName>
        <fullName evidence="1">Uncharacterized protein</fullName>
    </submittedName>
</protein>
<keyword evidence="2" id="KW-1185">Reference proteome</keyword>